<accession>A0A1R3KR29</accession>
<dbReference type="AlphaFoldDB" id="A0A1R3KR29"/>
<dbReference type="EMBL" id="AWUE01012334">
    <property type="protein sequence ID" value="OMP09517.1"/>
    <property type="molecule type" value="Genomic_DNA"/>
</dbReference>
<comment type="caution">
    <text evidence="1">The sequence shown here is derived from an EMBL/GenBank/DDBJ whole genome shotgun (WGS) entry which is preliminary data.</text>
</comment>
<proteinExistence type="predicted"/>
<evidence type="ECO:0000313" key="2">
    <source>
        <dbReference type="Proteomes" id="UP000187203"/>
    </source>
</evidence>
<protein>
    <submittedName>
        <fullName evidence="1">Cc-nbs-lrr resistance protein</fullName>
    </submittedName>
</protein>
<gene>
    <name evidence="1" type="ORF">COLO4_05399</name>
</gene>
<reference evidence="2" key="1">
    <citation type="submission" date="2013-09" db="EMBL/GenBank/DDBJ databases">
        <title>Corchorus olitorius genome sequencing.</title>
        <authorList>
            <person name="Alam M."/>
            <person name="Haque M.S."/>
            <person name="Islam M.S."/>
            <person name="Emdad E.M."/>
            <person name="Islam M.M."/>
            <person name="Ahmed B."/>
            <person name="Halim A."/>
            <person name="Hossen Q.M.M."/>
            <person name="Hossain M.Z."/>
            <person name="Ahmed R."/>
            <person name="Khan M.M."/>
            <person name="Islam R."/>
            <person name="Rashid M.M."/>
            <person name="Khan S.A."/>
            <person name="Rahman M.S."/>
            <person name="Alam M."/>
            <person name="Yahiya A.S."/>
            <person name="Khan M.S."/>
            <person name="Azam M.S."/>
            <person name="Haque T."/>
            <person name="Lashkar M.Z.H."/>
            <person name="Akhand A.I."/>
            <person name="Morshed G."/>
            <person name="Roy S."/>
            <person name="Uddin K.S."/>
            <person name="Rabeya T."/>
            <person name="Hossain A.S."/>
            <person name="Chowdhury A."/>
            <person name="Snigdha A.R."/>
            <person name="Mortoza M.S."/>
            <person name="Matin S.A."/>
            <person name="Hoque S.M.E."/>
            <person name="Islam M.K."/>
            <person name="Roy D.K."/>
            <person name="Haider R."/>
            <person name="Moosa M.M."/>
            <person name="Elias S.M."/>
            <person name="Hasan A.M."/>
            <person name="Jahan S."/>
            <person name="Shafiuddin M."/>
            <person name="Mahmood N."/>
            <person name="Shommy N.S."/>
        </authorList>
    </citation>
    <scope>NUCLEOTIDE SEQUENCE [LARGE SCALE GENOMIC DNA]</scope>
    <source>
        <strain evidence="2">cv. O-4</strain>
    </source>
</reference>
<name>A0A1R3KR29_9ROSI</name>
<organism evidence="1 2">
    <name type="scientific">Corchorus olitorius</name>
    <dbReference type="NCBI Taxonomy" id="93759"/>
    <lineage>
        <taxon>Eukaryota</taxon>
        <taxon>Viridiplantae</taxon>
        <taxon>Streptophyta</taxon>
        <taxon>Embryophyta</taxon>
        <taxon>Tracheophyta</taxon>
        <taxon>Spermatophyta</taxon>
        <taxon>Magnoliopsida</taxon>
        <taxon>eudicotyledons</taxon>
        <taxon>Gunneridae</taxon>
        <taxon>Pentapetalae</taxon>
        <taxon>rosids</taxon>
        <taxon>malvids</taxon>
        <taxon>Malvales</taxon>
        <taxon>Malvaceae</taxon>
        <taxon>Grewioideae</taxon>
        <taxon>Apeibeae</taxon>
        <taxon>Corchorus</taxon>
    </lineage>
</organism>
<evidence type="ECO:0000313" key="1">
    <source>
        <dbReference type="EMBL" id="OMP09517.1"/>
    </source>
</evidence>
<sequence>MNPANRDFVLEIIGEVRQAYVVTTKPTALASIYANNRINDGDSSTVHRLTILLRASQEETTPQNLQPVRVLVLNAGGIQNPDFPQVFYELCEQHDPQFALVTETRLGGPQA</sequence>
<dbReference type="Proteomes" id="UP000187203">
    <property type="component" value="Unassembled WGS sequence"/>
</dbReference>
<keyword evidence="2" id="KW-1185">Reference proteome</keyword>